<sequence>MESGIARQINIGSNNVYGGGGNSGQTATEGTHCRLTRLQLEAAYNPNILSLCSRGAIPHQHLREEVNTMTEPAIPHLEILPHPVNLRRGVKDTGQGHLPLEPVTDDAAVPNAAEGQLDDEAADEQQDIETEYVSEEDVSDSEPINSDVDRYIIREVEECIEYTRRWLSQVPPRTALDYRNFATHAGEHPSQACQMLRKAAQAGLAQFARGTDQEEVYTVGRPPPVAPIGFGEHWWAGLTRAQIRAGPTADDRQVRRAENDLERKEKRQQEARRKGNGRLNIQLRVIEEGLRRQEQGIRMNGSDVDGEDVDGCGTVAEQSSEMRGPAIEAEVALAITSRSSGVISVLAQGLGTLNALRVSVMRIHTSVLVVYATLGFASPTRYSSAAVPTAQTCNGTYTGVYSPSYDQDFFLGVPYAQPPVGDLRFRNPRSLTGSWNGSHKADTYSPACVGYGPSQSGYNVSEDCLYLNVIRPAGAAAGSKLPVAVWIHGGGWVQGSGVDLRYNMSFIVEQSQAMGQPIIAVTLNYRLSAWGFLQGYEDARNGSLSDNGANWGDPDQVTIWGQSAGAASVGVHLIAFNGRDDSLFRSAILESGNPIIVGATNRPFEQSFQNLTNAAGCSNATDALGCLRELPFSQLNAVVNTTQFSGIWSPQIDGDIIARYSSEQVAEGAFVRVPIIIGANSDEGTSFAPKGLNTSEQFLQTLTSGSSPMNLTTAQSILDAYPLQSPELDLANLGPPDFVPPAYPYGLQYRRTTSYYTDQTFVANRRLTCQSWANYSLDAYCYRFNAIPAWAGPYDGATHFVEVAFAMKNLDGVGYAPVRTPPFQGIPQSYRDLAGLMAGDWVSFVATGDPNKWNRADALRGLQTEVPAWAAYEDATPKIFVYEGNATNTMEDDTWRAQGIDIINSLNKEVYGR</sequence>
<dbReference type="Proteomes" id="UP001153331">
    <property type="component" value="Unassembled WGS sequence"/>
</dbReference>
<evidence type="ECO:0000313" key="1">
    <source>
        <dbReference type="EMBL" id="KAJ8111867.1"/>
    </source>
</evidence>
<name>A0ACC2I9R1_9PLEO</name>
<comment type="caution">
    <text evidence="1">The sequence shown here is derived from an EMBL/GenBank/DDBJ whole genome shotgun (WGS) entry which is preliminary data.</text>
</comment>
<organism evidence="1 2">
    <name type="scientific">Boeremia exigua</name>
    <dbReference type="NCBI Taxonomy" id="749465"/>
    <lineage>
        <taxon>Eukaryota</taxon>
        <taxon>Fungi</taxon>
        <taxon>Dikarya</taxon>
        <taxon>Ascomycota</taxon>
        <taxon>Pezizomycotina</taxon>
        <taxon>Dothideomycetes</taxon>
        <taxon>Pleosporomycetidae</taxon>
        <taxon>Pleosporales</taxon>
        <taxon>Pleosporineae</taxon>
        <taxon>Didymellaceae</taxon>
        <taxon>Boeremia</taxon>
    </lineage>
</organism>
<dbReference type="EMBL" id="JAPHNI010000369">
    <property type="protein sequence ID" value="KAJ8111867.1"/>
    <property type="molecule type" value="Genomic_DNA"/>
</dbReference>
<gene>
    <name evidence="1" type="ORF">OPT61_g5635</name>
</gene>
<reference evidence="1" key="1">
    <citation type="submission" date="2022-11" db="EMBL/GenBank/DDBJ databases">
        <title>Genome Sequence of Boeremia exigua.</title>
        <authorList>
            <person name="Buettner E."/>
        </authorList>
    </citation>
    <scope>NUCLEOTIDE SEQUENCE</scope>
    <source>
        <strain evidence="1">CU02</strain>
    </source>
</reference>
<accession>A0ACC2I9R1</accession>
<keyword evidence="2" id="KW-1185">Reference proteome</keyword>
<evidence type="ECO:0000313" key="2">
    <source>
        <dbReference type="Proteomes" id="UP001153331"/>
    </source>
</evidence>
<protein>
    <submittedName>
        <fullName evidence="1">Uncharacterized protein</fullName>
    </submittedName>
</protein>
<proteinExistence type="predicted"/>